<dbReference type="STRING" id="243231.GSU1193"/>
<reference evidence="1 2" key="1">
    <citation type="journal article" date="2003" name="Science">
        <title>Genome of Geobacter sulfurreducens: metal reduction in subsurface environments.</title>
        <authorList>
            <person name="Methe B.A."/>
            <person name="Nelson K.E."/>
            <person name="Eisen J.A."/>
            <person name="Paulsen I.T."/>
            <person name="Nelson W."/>
            <person name="Heidelberg J.F."/>
            <person name="Wu D."/>
            <person name="Wu M."/>
            <person name="Ward N."/>
            <person name="Beanan M.J."/>
            <person name="Dodson R.J."/>
            <person name="Madupu R."/>
            <person name="Brinkac L.M."/>
            <person name="Daugherty S.C."/>
            <person name="DeBoy R.T."/>
            <person name="Durkin A.S."/>
            <person name="Gwinn M."/>
            <person name="Kolonay J.F."/>
            <person name="Sullivan S.A."/>
            <person name="Haft D.H."/>
            <person name="Selengut J."/>
            <person name="Davidsen T.M."/>
            <person name="Zafar N."/>
            <person name="White O."/>
            <person name="Tran B."/>
            <person name="Romero C."/>
            <person name="Forberger H.A."/>
            <person name="Weidman J."/>
            <person name="Khouri H."/>
            <person name="Feldblyum T.V."/>
            <person name="Utterback T.R."/>
            <person name="Van Aken S.E."/>
            <person name="Lovley D.R."/>
            <person name="Fraser C.M."/>
        </authorList>
    </citation>
    <scope>NUCLEOTIDE SEQUENCE [LARGE SCALE GENOMIC DNA]</scope>
    <source>
        <strain evidence="2">ATCC 51573 / DSM 12127 / PCA</strain>
    </source>
</reference>
<organism evidence="1 2">
    <name type="scientific">Geobacter sulfurreducens (strain ATCC 51573 / DSM 12127 / PCA)</name>
    <dbReference type="NCBI Taxonomy" id="243231"/>
    <lineage>
        <taxon>Bacteria</taxon>
        <taxon>Pseudomonadati</taxon>
        <taxon>Thermodesulfobacteriota</taxon>
        <taxon>Desulfuromonadia</taxon>
        <taxon>Geobacterales</taxon>
        <taxon>Geobacteraceae</taxon>
        <taxon>Geobacter</taxon>
    </lineage>
</organism>
<gene>
    <name evidence="1" type="ordered locus">GSU1193</name>
</gene>
<dbReference type="HOGENOM" id="CLU_653212_0_0_7"/>
<dbReference type="AlphaFoldDB" id="Q74DX2"/>
<dbReference type="PATRIC" id="fig|243231.5.peg.1188"/>
<sequence length="428" mass="46114">MTAQYSADFEKALQVGRPPNIRALFPNSKALIVSGKVVDRAMLAKGKAIAMAANGRNYFVIRGALMAAQRANCPLIIEIAKSEGGQKAYCAVNYWNMARIVDALCNELGITVPVAIHADHYGIKNDKDLNAAKVEIPTMFEAGITSIAIDASHLPDDQNLLANLAINPFIPSWAGLETEVGEIKGNTGLSTVDEAKFLIQGLNAHGIFPDWIALNNGTTHGLEASDAGIQVGLTAEIHKALEPYRVNGAQHGTSGNSSERLRAIANETATTKANVATALQMISWGLEVNDYGNAQLDADGNFIKKSDAGMSDELWAEMVAHAEGKGWKKGDYKNLNLPFENKLLAQPREIRERMAKGVEEFAYKMMTEVLNARDTAPYAIEAILSAGSYDVGAKGSRIDDPALWTEARIIERAKSIVGDKGAEGNFDD</sequence>
<dbReference type="InterPro" id="IPR000771">
    <property type="entry name" value="FBA_II"/>
</dbReference>
<dbReference type="GO" id="GO:0008270">
    <property type="term" value="F:zinc ion binding"/>
    <property type="evidence" value="ECO:0007669"/>
    <property type="project" value="InterPro"/>
</dbReference>
<evidence type="ECO:0000313" key="2">
    <source>
        <dbReference type="Proteomes" id="UP000000577"/>
    </source>
</evidence>
<proteinExistence type="predicted"/>
<dbReference type="EMBL" id="AE017180">
    <property type="protein sequence ID" value="AAR34569.1"/>
    <property type="molecule type" value="Genomic_DNA"/>
</dbReference>
<protein>
    <submittedName>
        <fullName evidence="1">Ketose-1,6-bisphosphate aldolase, class II, putative</fullName>
    </submittedName>
</protein>
<dbReference type="OrthoDB" id="9803995at2"/>
<reference evidence="1 2" key="2">
    <citation type="journal article" date="2012" name="BMC Genomics">
        <title>Comparative genomic analysis of Geobacter sulfurreducens KN400, a strain with enhanced capacity for extracellular electron transfer and electricity production.</title>
        <authorList>
            <person name="Butler J.E."/>
            <person name="Young N.D."/>
            <person name="Aklujkar M."/>
            <person name="Lovley D.R."/>
        </authorList>
    </citation>
    <scope>NUCLEOTIDE SEQUENCE [LARGE SCALE GENOMIC DNA]</scope>
    <source>
        <strain evidence="2">ATCC 51573 / DSM 12127 / PCA</strain>
    </source>
</reference>
<dbReference type="eggNOG" id="COG0191">
    <property type="taxonomic scope" value="Bacteria"/>
</dbReference>
<dbReference type="InParanoid" id="Q74DX2"/>
<dbReference type="Gene3D" id="3.20.20.70">
    <property type="entry name" value="Aldolase class I"/>
    <property type="match status" value="1"/>
</dbReference>
<dbReference type="Pfam" id="PF01116">
    <property type="entry name" value="F_bP_aldolase"/>
    <property type="match status" value="1"/>
</dbReference>
<dbReference type="KEGG" id="gsu:GSU1193"/>
<dbReference type="GO" id="GO:0005975">
    <property type="term" value="P:carbohydrate metabolic process"/>
    <property type="evidence" value="ECO:0007669"/>
    <property type="project" value="InterPro"/>
</dbReference>
<dbReference type="EnsemblBacteria" id="AAR34569">
    <property type="protein sequence ID" value="AAR34569"/>
    <property type="gene ID" value="GSU1193"/>
</dbReference>
<dbReference type="Proteomes" id="UP000000577">
    <property type="component" value="Chromosome"/>
</dbReference>
<dbReference type="PANTHER" id="PTHR30304">
    <property type="entry name" value="D-TAGATOSE-1,6-BISPHOSPHATE ALDOLASE"/>
    <property type="match status" value="1"/>
</dbReference>
<dbReference type="InterPro" id="IPR013785">
    <property type="entry name" value="Aldolase_TIM"/>
</dbReference>
<name>Q74DX2_GEOSL</name>
<dbReference type="GO" id="GO:0016832">
    <property type="term" value="F:aldehyde-lyase activity"/>
    <property type="evidence" value="ECO:0007669"/>
    <property type="project" value="InterPro"/>
</dbReference>
<dbReference type="RefSeq" id="WP_010941850.1">
    <property type="nucleotide sequence ID" value="NC_002939.5"/>
</dbReference>
<accession>Q74DX2</accession>
<dbReference type="PANTHER" id="PTHR30304:SF0">
    <property type="entry name" value="D-TAGATOSE-1,6-BISPHOSPHATE ALDOLASE SUBUNIT GATY-RELATED"/>
    <property type="match status" value="1"/>
</dbReference>
<dbReference type="InterPro" id="IPR050246">
    <property type="entry name" value="Class_II_FBP_aldolase"/>
</dbReference>
<keyword evidence="2" id="KW-1185">Reference proteome</keyword>
<dbReference type="FunCoup" id="Q74DX2">
    <property type="interactions" value="553"/>
</dbReference>
<evidence type="ECO:0000313" key="1">
    <source>
        <dbReference type="EMBL" id="AAR34569.1"/>
    </source>
</evidence>
<dbReference type="SUPFAM" id="SSF51569">
    <property type="entry name" value="Aldolase"/>
    <property type="match status" value="1"/>
</dbReference>